<comment type="caution">
    <text evidence="2">The sequence shown here is derived from an EMBL/GenBank/DDBJ whole genome shotgun (WGS) entry which is preliminary data.</text>
</comment>
<dbReference type="Proteomes" id="UP001597344">
    <property type="component" value="Unassembled WGS sequence"/>
</dbReference>
<dbReference type="EMBL" id="JBHUHY010000004">
    <property type="protein sequence ID" value="MFD2186666.1"/>
    <property type="molecule type" value="Genomic_DNA"/>
</dbReference>
<sequence length="496" mass="57922">MKNIIKHNFQRTFGLFILAIVWINTSMFAQEGKAQDSTGLEQFEVNDIHGQLFISRRFNIIRYLDKFDYLRTNEKINFWERLKFIPIHKKTNTYLSIGGDLRTRFDYFKTDNFERLETPTEEYRYDQRLMFHAAIRHKYFGVFSQVLSAWRLGNDLPEAPVDADDLALHQLFFILKYPHESTGKQSYLRIGRQEAFIGSGRLFAIREDPNVRRSYDGVRSNLFINRFKADLFYFREVPIEPNVFDNDWLADRELFGIYMTTPLHKQENRLNLELYYVGIDHWENFNQDIIEEDERQTVGARLVHRRNLDTGFDFDLEANYQFGSAGETDVNAYSISTDIEYFWKINQKEHRLGLEANIFSGDKEANDGESNTYNPLNPALGFLSRAPFLNFSNLITVNPSYRLLLPKGIAVTAETAFAWRQNTSDVIYSPPGLPYFGNAYESENSYVGLIPSIELEWAPSAFLSFELFYSGLIKGEYFASGSENQHNVALITYLRF</sequence>
<keyword evidence="3" id="KW-1185">Reference proteome</keyword>
<dbReference type="RefSeq" id="WP_378319655.1">
    <property type="nucleotide sequence ID" value="NZ_JBHUHY010000004.1"/>
</dbReference>
<dbReference type="Pfam" id="PF13372">
    <property type="entry name" value="Alginate_exp"/>
    <property type="match status" value="1"/>
</dbReference>
<feature type="domain" description="Alginate export" evidence="1">
    <location>
        <begin position="94"/>
        <end position="481"/>
    </location>
</feature>
<reference evidence="3" key="1">
    <citation type="journal article" date="2019" name="Int. J. Syst. Evol. Microbiol.">
        <title>The Global Catalogue of Microorganisms (GCM) 10K type strain sequencing project: providing services to taxonomists for standard genome sequencing and annotation.</title>
        <authorList>
            <consortium name="The Broad Institute Genomics Platform"/>
            <consortium name="The Broad Institute Genome Sequencing Center for Infectious Disease"/>
            <person name="Wu L."/>
            <person name="Ma J."/>
        </authorList>
    </citation>
    <scope>NUCLEOTIDE SEQUENCE [LARGE SCALE GENOMIC DNA]</scope>
    <source>
        <strain evidence="3">DT92</strain>
    </source>
</reference>
<dbReference type="InterPro" id="IPR025388">
    <property type="entry name" value="Alginate_export_dom"/>
</dbReference>
<evidence type="ECO:0000313" key="2">
    <source>
        <dbReference type="EMBL" id="MFD2186666.1"/>
    </source>
</evidence>
<organism evidence="2 3">
    <name type="scientific">Aquimarina celericrescens</name>
    <dbReference type="NCBI Taxonomy" id="1964542"/>
    <lineage>
        <taxon>Bacteria</taxon>
        <taxon>Pseudomonadati</taxon>
        <taxon>Bacteroidota</taxon>
        <taxon>Flavobacteriia</taxon>
        <taxon>Flavobacteriales</taxon>
        <taxon>Flavobacteriaceae</taxon>
        <taxon>Aquimarina</taxon>
    </lineage>
</organism>
<protein>
    <submittedName>
        <fullName evidence="2">Alginate export family protein</fullName>
    </submittedName>
</protein>
<accession>A0ABW5AXT8</accession>
<evidence type="ECO:0000313" key="3">
    <source>
        <dbReference type="Proteomes" id="UP001597344"/>
    </source>
</evidence>
<proteinExistence type="predicted"/>
<gene>
    <name evidence="2" type="ORF">ACFSJT_07660</name>
</gene>
<name>A0ABW5AXT8_9FLAO</name>
<evidence type="ECO:0000259" key="1">
    <source>
        <dbReference type="Pfam" id="PF13372"/>
    </source>
</evidence>